<evidence type="ECO:0000313" key="4">
    <source>
        <dbReference type="EMBL" id="QTL39802.1"/>
    </source>
</evidence>
<sequence>MHKKIFFDQSWLTMGGIGRFSEEIYKIKKWDGIYSIKCKPSSPLSSLLLSIKFMGFSKNDIAFCPGYIPPLFSKCNFVFTIHDLNHLDREENSSFLKKAFYNLIIKRGCFNSNKVLTVSEYSKKRIIEWSGVPENKVINVGNGVDKSFNIEVEPFNLGGPYLLCVSNRKLHKNESALIKSFAKSNINPEIKLLFTGNPTNELISLIYEFNLSERIVFHGFVDDKDLPSFYRGALGLLFPSLYEGFGLPILEAMACGTPVLTSNVTSLPEVAGDAALLVDPYSLDDMADGINQLVTDKDLRSILIERGLSRAKMFTWDKVAERVQQVLEQVANEQVK</sequence>
<evidence type="ECO:0000313" key="5">
    <source>
        <dbReference type="Proteomes" id="UP000665047"/>
    </source>
</evidence>
<dbReference type="Gene3D" id="3.40.50.2000">
    <property type="entry name" value="Glycogen Phosphorylase B"/>
    <property type="match status" value="2"/>
</dbReference>
<dbReference type="InterPro" id="IPR001296">
    <property type="entry name" value="Glyco_trans_1"/>
</dbReference>
<dbReference type="Pfam" id="PF13439">
    <property type="entry name" value="Glyco_transf_4"/>
    <property type="match status" value="1"/>
</dbReference>
<feature type="domain" description="Glycosyltransferase subfamily 4-like N-terminal" evidence="3">
    <location>
        <begin position="62"/>
        <end position="146"/>
    </location>
</feature>
<dbReference type="PANTHER" id="PTHR46401:SF2">
    <property type="entry name" value="GLYCOSYLTRANSFERASE WBBK-RELATED"/>
    <property type="match status" value="1"/>
</dbReference>
<dbReference type="InterPro" id="IPR028098">
    <property type="entry name" value="Glyco_trans_4-like_N"/>
</dbReference>
<evidence type="ECO:0000259" key="3">
    <source>
        <dbReference type="Pfam" id="PF13439"/>
    </source>
</evidence>
<reference evidence="4 5" key="1">
    <citation type="submission" date="2021-03" db="EMBL/GenBank/DDBJ databases">
        <title>Complete Genome Sequence Data of Xenorhabdus budapestensis strain C72, a Candidate Biological Control Agent, from China.</title>
        <authorList>
            <person name="LI B."/>
            <person name="WANG S."/>
            <person name="QIU D."/>
        </authorList>
    </citation>
    <scope>NUCLEOTIDE SEQUENCE [LARGE SCALE GENOMIC DNA]</scope>
    <source>
        <strain evidence="4 5">C-7-2</strain>
    </source>
</reference>
<evidence type="ECO:0000256" key="1">
    <source>
        <dbReference type="ARBA" id="ARBA00022679"/>
    </source>
</evidence>
<dbReference type="Pfam" id="PF00534">
    <property type="entry name" value="Glycos_transf_1"/>
    <property type="match status" value="1"/>
</dbReference>
<keyword evidence="5" id="KW-1185">Reference proteome</keyword>
<name>A0ABX7VJS9_XENBU</name>
<dbReference type="SUPFAM" id="SSF53756">
    <property type="entry name" value="UDP-Glycosyltransferase/glycogen phosphorylase"/>
    <property type="match status" value="1"/>
</dbReference>
<proteinExistence type="predicted"/>
<dbReference type="CDD" id="cd03809">
    <property type="entry name" value="GT4_MtfB-like"/>
    <property type="match status" value="1"/>
</dbReference>
<protein>
    <submittedName>
        <fullName evidence="4">Glycosyltransferase family 4 protein</fullName>
    </submittedName>
</protein>
<dbReference type="RefSeq" id="WP_209027489.1">
    <property type="nucleotide sequence ID" value="NZ_CP072455.1"/>
</dbReference>
<accession>A0ABX7VJS9</accession>
<evidence type="ECO:0000259" key="2">
    <source>
        <dbReference type="Pfam" id="PF00534"/>
    </source>
</evidence>
<keyword evidence="1" id="KW-0808">Transferase</keyword>
<feature type="domain" description="Glycosyl transferase family 1" evidence="2">
    <location>
        <begin position="147"/>
        <end position="307"/>
    </location>
</feature>
<dbReference type="Proteomes" id="UP000665047">
    <property type="component" value="Chromosome"/>
</dbReference>
<dbReference type="PANTHER" id="PTHR46401">
    <property type="entry name" value="GLYCOSYLTRANSFERASE WBBK-RELATED"/>
    <property type="match status" value="1"/>
</dbReference>
<dbReference type="EMBL" id="CP072455">
    <property type="protein sequence ID" value="QTL39802.1"/>
    <property type="molecule type" value="Genomic_DNA"/>
</dbReference>
<organism evidence="4 5">
    <name type="scientific">Xenorhabdus budapestensis</name>
    <dbReference type="NCBI Taxonomy" id="290110"/>
    <lineage>
        <taxon>Bacteria</taxon>
        <taxon>Pseudomonadati</taxon>
        <taxon>Pseudomonadota</taxon>
        <taxon>Gammaproteobacteria</taxon>
        <taxon>Enterobacterales</taxon>
        <taxon>Morganellaceae</taxon>
        <taxon>Xenorhabdus</taxon>
    </lineage>
</organism>
<gene>
    <name evidence="4" type="ORF">HGO23_18980</name>
</gene>